<feature type="compositionally biased region" description="Polar residues" evidence="1">
    <location>
        <begin position="1313"/>
        <end position="1337"/>
    </location>
</feature>
<evidence type="ECO:0000256" key="2">
    <source>
        <dbReference type="SAM" id="SignalP"/>
    </source>
</evidence>
<feature type="compositionally biased region" description="Polar residues" evidence="1">
    <location>
        <begin position="422"/>
        <end position="435"/>
    </location>
</feature>
<reference evidence="4" key="1">
    <citation type="submission" date="2015-09" db="EMBL/GenBank/DDBJ databases">
        <authorList>
            <consortium name="Pathogen Informatics"/>
        </authorList>
    </citation>
    <scope>NUCLEOTIDE SEQUENCE [LARGE SCALE GENOMIC DNA]</scope>
    <source>
        <strain evidence="4">Lake Konstanz</strain>
    </source>
</reference>
<organism evidence="3 4">
    <name type="scientific">Bodo saltans</name>
    <name type="common">Flagellated protozoan</name>
    <dbReference type="NCBI Taxonomy" id="75058"/>
    <lineage>
        <taxon>Eukaryota</taxon>
        <taxon>Discoba</taxon>
        <taxon>Euglenozoa</taxon>
        <taxon>Kinetoplastea</taxon>
        <taxon>Metakinetoplastina</taxon>
        <taxon>Eubodonida</taxon>
        <taxon>Bodonidae</taxon>
        <taxon>Bodo</taxon>
    </lineage>
</organism>
<keyword evidence="4" id="KW-1185">Reference proteome</keyword>
<feature type="compositionally biased region" description="Low complexity" evidence="1">
    <location>
        <begin position="476"/>
        <end position="493"/>
    </location>
</feature>
<feature type="compositionally biased region" description="Polar residues" evidence="1">
    <location>
        <begin position="866"/>
        <end position="883"/>
    </location>
</feature>
<feature type="compositionally biased region" description="Low complexity" evidence="1">
    <location>
        <begin position="404"/>
        <end position="417"/>
    </location>
</feature>
<feature type="region of interest" description="Disordered" evidence="1">
    <location>
        <begin position="995"/>
        <end position="1041"/>
    </location>
</feature>
<feature type="region of interest" description="Disordered" evidence="1">
    <location>
        <begin position="1478"/>
        <end position="1620"/>
    </location>
</feature>
<feature type="compositionally biased region" description="Polar residues" evidence="1">
    <location>
        <begin position="571"/>
        <end position="588"/>
    </location>
</feature>
<feature type="compositionally biased region" description="Low complexity" evidence="1">
    <location>
        <begin position="1004"/>
        <end position="1031"/>
    </location>
</feature>
<feature type="compositionally biased region" description="Polar residues" evidence="1">
    <location>
        <begin position="188"/>
        <end position="218"/>
    </location>
</feature>
<accession>A0A0S4JPR0</accession>
<feature type="compositionally biased region" description="Low complexity" evidence="1">
    <location>
        <begin position="769"/>
        <end position="783"/>
    </location>
</feature>
<evidence type="ECO:0000313" key="4">
    <source>
        <dbReference type="Proteomes" id="UP000051952"/>
    </source>
</evidence>
<feature type="compositionally biased region" description="Polar residues" evidence="1">
    <location>
        <begin position="815"/>
        <end position="834"/>
    </location>
</feature>
<feature type="compositionally biased region" description="Low complexity" evidence="1">
    <location>
        <begin position="34"/>
        <end position="123"/>
    </location>
</feature>
<keyword evidence="2" id="KW-0732">Signal</keyword>
<feature type="compositionally biased region" description="Low complexity" evidence="1">
    <location>
        <begin position="686"/>
        <end position="714"/>
    </location>
</feature>
<feature type="compositionally biased region" description="Low complexity" evidence="1">
    <location>
        <begin position="343"/>
        <end position="356"/>
    </location>
</feature>
<feature type="compositionally biased region" description="Polar residues" evidence="1">
    <location>
        <begin position="599"/>
        <end position="678"/>
    </location>
</feature>
<feature type="compositionally biased region" description="Polar residues" evidence="1">
    <location>
        <begin position="1528"/>
        <end position="1537"/>
    </location>
</feature>
<dbReference type="Proteomes" id="UP000051952">
    <property type="component" value="Unassembled WGS sequence"/>
</dbReference>
<feature type="compositionally biased region" description="Polar residues" evidence="1">
    <location>
        <begin position="363"/>
        <end position="403"/>
    </location>
</feature>
<gene>
    <name evidence="3" type="ORF">BSAL_35610</name>
</gene>
<feature type="non-terminal residue" evidence="3">
    <location>
        <position position="3197"/>
    </location>
</feature>
<feature type="compositionally biased region" description="Polar residues" evidence="1">
    <location>
        <begin position="1478"/>
        <end position="1487"/>
    </location>
</feature>
<feature type="region of interest" description="Disordered" evidence="1">
    <location>
        <begin position="476"/>
        <end position="834"/>
    </location>
</feature>
<feature type="compositionally biased region" description="Low complexity" evidence="1">
    <location>
        <begin position="1551"/>
        <end position="1563"/>
    </location>
</feature>
<name>A0A0S4JPR0_BODSA</name>
<protein>
    <submittedName>
        <fullName evidence="3">Membrane-associated protein, putative</fullName>
    </submittedName>
</protein>
<proteinExistence type="predicted"/>
<feature type="compositionally biased region" description="Polar residues" evidence="1">
    <location>
        <begin position="124"/>
        <end position="155"/>
    </location>
</feature>
<feature type="compositionally biased region" description="Polar residues" evidence="1">
    <location>
        <begin position="538"/>
        <end position="549"/>
    </location>
</feature>
<feature type="compositionally biased region" description="Low complexity" evidence="1">
    <location>
        <begin position="791"/>
        <end position="809"/>
    </location>
</feature>
<sequence length="3197" mass="333779">MVFRASPFALSLSTLSAFIGLMLVISSVNAVGMQTKTPTPSSSTSQELPSSSKSVTTSPSLTDDLTPTVVTPTLSSSRSSSLSDDQSETHSSSTSYSVSMGSPTLSTTNSRSPTPRTASPSPTQARSKTPSPTSTFTEDLTGTLSGASPSREVSLSRSYETRSPSPSPTSSSTSSPSLTPSPTASREGTFSFSPSLSGEISAGTKTSTPSSSITLSNDGKSKSPTSSPSPSATMSLSFKSISKDSSSTRTPTISLSKEISSSKTFSLGKLTNTIQKKSPTESPSEYPSSSVSRATNTPLMSLTLNSLSASQSASQSQSSEVTFSGKSMTQSATPTQTLSGDPSNTVVSSTVTLSPSDSKDVSASRTSSPSLTLSQEPSPSRTLSPTFSFTLSDSLSRATKSGTAPQSASPSKPSPSAEVTLSPRTRSIPPTCTVATPSASVSLTFEISRSNSANTQSPSASNTYNFRWLSQSIKPSASKLTPSPSSTASASLSMAVDGTTKSMTPSPTLSASASGELPTLSKTSTFTKATPSEEDTSTKTMSLSRSVVTFSPEVSSTRTRRSPTPTATQSLSQEFKSQSMSTNWTLSPSPRGRSKTDSESPTPTSTIVATQSANVLETHSKSPSTAQTPTKSDSPFPSSATKTLSESGMPSMTLSNNVTDSTTPTRTATEMDSGTWTPSPSPDGVTSSKSSTATETSTPTPTSELSLSPTDTLTRVTPSRSGSPEDTLSFSPTPSVSREKSLTKSTTVSLTDPSPTKEQSLSRSLTIGSKSPTSTPSVSTTNSRIPSVTKQSQSYTSTLSLSEEPSSSRSRSHSKGTASPSQTPTKASFSKESSFTRSLTPEVASMTPSGIVAASSSIIVSLSASEGTPTFSSTGGKSETVSDVSHGHHVKNATVSLTPSQSMSATMSKDQTLSKTKTKASFSQEASTSASLLPTPTRTPRISLSPSLKLTPSLMSQTASVTLSKQSATKQMTISTSASQTPSASLTASREFASVTKTRTPINSVSPSQSSSFSTTSSKSKPSKSVSPSQQIHSKTHSASPTASVSYTMSLTYSQEISATLSKQLVATVTRSLYHISRSLSNGGSESDTSTISRSVSRSYSAQVSISRSSTVTKELSATPSSSSSPSPNSLTFLPSVSFQPDSSTATLLQTHSNSAELSLTLSPMETNTTTMTFTSSQSSTKDNTFSYSLSVEPASFTKSLSPTLTADIPSMTHTSSQSRSLSFLGSQSKSLTDSRSLLISFTNTTTKENTMTRSISPEQSPSLTLKATYSLKETATVTKMNSASLLTQAFSFTKSSSAGFVSTSRTRTIHKVTSTMKKSKSPSLSVSATSEPTATKTVPKGTVSLSTPVTGSPSDSDSPVPSLSRSDNFTFTITKPHTFSRKPSGTMTISKEVTRSITLTGTASMTTTNTYSLTETIHRRRGGGSATLTFSQSVTITLLSTPTHFISETSTETMSINTSHTLSRNSPSAMFSSTITVSLSQSQMGRSKTDSSSSSATFNPTATRQSQSQSPTLTTSYTFTTTESDSDPPTASSSLVSTKTLTITPPPTPTHSSSDAQSISESATTTNSESGTQTFTLRITKSMLTPTDSTSKERSESPSDTPSHSAEPSESHSDSLTPKSISEEMTLTTSASKELSDSFSFLHSVTQGLPPTRTKSLLNTETMTLKLSVSLTMSNSATQDPASSSMTVNLTDSLTMSSSYEVTSTNTLVATNSISVSPTQTLDYISPNAFFATSPFSSVYVYTAGRFLAIRFQGIPFNTTGDRMMLSPVTSSCDRPPSGGYVFFSQSSRQPAAGSLIRNNWTAFPKLSGQFSLCYFTTTSLSWHKIILPTASIQLYAAVPGTSVLRIVNNTAVFSEFTIILYGGNRSSDRPFIVKYGQSCAAGTRFYGALKDYNNNTFVATMDFFSIPTPGDYAVCYLGYPHLSSYVLLLSGTRRIRINGGISSAVVGSSMIPNFKVGHTISYSIRGIGLSVRDSFFLTNATLTAATTNSPPPNPCSMPYNVDGAVRVSWGQIQRVVPTDQTTSVYNLNELSVNFFLSVPYNLSMCYRSNYSSTFTFVLGPLPYPVDPILPTFRAPNMSTIATGGSTAASTWSLGGSFLQTFFGEGVNGLYDEAFLVLNMSVNTNITQALISTVSGSTSGGNASSTTTFTAAAVALAGAGCINTTGALAVVKLTPSGLSSNSVGNGVSYFVATQLPALTPAVQAAILATGVGIPATVCYKSNFSYPFNMGTVQITSTFWNTSDVSTRNLFAYGAPLGTNVTIAIGSDAVAPGNSSNTFYLLFGISAQCISVPPLSAINSIARNQTHVTFTVSNRGIYQLCAVCGATGTAQNASFPVTPNNPNTLSPSLIGLINATTVFVNGGVDFTATTAYPDVLYTCNTSLANAVTIKPLTSNSVLINASIMGNVSLCIRYGVQRDVTAIVGTLTVSPLVHNVRTTPDDHRVGAVITIYVEGYGLTASDSLYPCLAAAAALLPIQFVSFSCANKTSTTLFDTNLCVGIFNATATGSGSFPLCYSYAGSDAFPAGSLLNLSTGASVALSFDALSQSLAPSVMFASILSYINITGNGMATGVVRVFLKSTPRVACEGDANPTDAIPLTKFNTSKGTNTASSTVPDNDVSWSQWTLTTSVVRGLQALCYVSNSGAAYTAGYITVKSVVSNFTTTQPFVTTSSRYASVPMNVVVTGAAMLVVNDTFFMVEQSTYTCANGSGRSSMSVATSSAGATGLQTSIAFTVTVPVFGTYKICYLRRGSESDGSEISSPTLTVSSSFVATTTSIALVGSAPFLAPLFRFSFSTNITQPLYTPYRTVSNASTISVLYVPLGYSILYAELVGVNGLTTRVIQETMRFPVTSADLCTNFPQSLLQSDTKYQFAMSFIALYNFDASYCYNRIPTDYSLGPTNLINEFLTLISSDVALMVNSRTTLSTVSRVALNTPQTASRSATLMTSLLTSTADSLNIPNADITSTLLLSHTDIVNEIINSAIATVDGDATTTQVAQSTVLQAVNRLNLVGAKYCASGLASGTTTVTISEAYFSASVRSVPIGSATLSMTVAGPSSSNSSQSVSKGINVSSTIVNPLAFVGCVMPTLTPKNFIPSSSSTSSHRTFDVLATGVASSATVSNFNMPLMSMALPASTLSNPLGALSTITFSFAHPGIPNSNLTLGVGIDATFYRFSPTSDGSTSGTWILDTAATASATNSTV</sequence>
<feature type="region of interest" description="Disordered" evidence="1">
    <location>
        <begin position="318"/>
        <end position="435"/>
    </location>
</feature>
<feature type="compositionally biased region" description="Polar residues" evidence="1">
    <location>
        <begin position="520"/>
        <end position="530"/>
    </location>
</feature>
<feature type="region of interest" description="Disordered" evidence="1">
    <location>
        <begin position="34"/>
        <end position="235"/>
    </location>
</feature>
<feature type="compositionally biased region" description="Polar residues" evidence="1">
    <location>
        <begin position="1564"/>
        <end position="1590"/>
    </location>
</feature>
<feature type="signal peptide" evidence="2">
    <location>
        <begin position="1"/>
        <end position="30"/>
    </location>
</feature>
<evidence type="ECO:0000313" key="3">
    <source>
        <dbReference type="EMBL" id="CUG92118.1"/>
    </source>
</evidence>
<feature type="compositionally biased region" description="Polar residues" evidence="1">
    <location>
        <begin position="893"/>
        <end position="942"/>
    </location>
</feature>
<feature type="compositionally biased region" description="Low complexity" evidence="1">
    <location>
        <begin position="551"/>
        <end position="570"/>
    </location>
</feature>
<feature type="compositionally biased region" description="Polar residues" evidence="1">
    <location>
        <begin position="752"/>
        <end position="768"/>
    </location>
</feature>
<feature type="compositionally biased region" description="Polar residues" evidence="1">
    <location>
        <begin position="715"/>
        <end position="736"/>
    </location>
</feature>
<feature type="region of interest" description="Disordered" evidence="1">
    <location>
        <begin position="866"/>
        <end position="949"/>
    </location>
</feature>
<feature type="region of interest" description="Disordered" evidence="1">
    <location>
        <begin position="1313"/>
        <end position="1368"/>
    </location>
</feature>
<feature type="compositionally biased region" description="Low complexity" evidence="1">
    <location>
        <begin position="1504"/>
        <end position="1524"/>
    </location>
</feature>
<feature type="compositionally biased region" description="Low complexity" evidence="1">
    <location>
        <begin position="1353"/>
        <end position="1368"/>
    </location>
</feature>
<feature type="compositionally biased region" description="Polar residues" evidence="1">
    <location>
        <begin position="320"/>
        <end position="342"/>
    </location>
</feature>
<dbReference type="EMBL" id="CYKH01002008">
    <property type="protein sequence ID" value="CUG92118.1"/>
    <property type="molecule type" value="Genomic_DNA"/>
</dbReference>
<feature type="compositionally biased region" description="Low complexity" evidence="1">
    <location>
        <begin position="156"/>
        <end position="186"/>
    </location>
</feature>
<feature type="chain" id="PRO_5006622567" evidence="2">
    <location>
        <begin position="31"/>
        <end position="3197"/>
    </location>
</feature>
<dbReference type="VEuPathDB" id="TriTrypDB:BSAL_35610"/>
<feature type="compositionally biased region" description="Low complexity" evidence="1">
    <location>
        <begin position="280"/>
        <end position="292"/>
    </location>
</feature>
<feature type="region of interest" description="Disordered" evidence="1">
    <location>
        <begin position="270"/>
        <end position="295"/>
    </location>
</feature>
<feature type="compositionally biased region" description="Low complexity" evidence="1">
    <location>
        <begin position="222"/>
        <end position="235"/>
    </location>
</feature>
<feature type="compositionally biased region" description="Polar residues" evidence="1">
    <location>
        <begin position="499"/>
        <end position="513"/>
    </location>
</feature>
<evidence type="ECO:0000256" key="1">
    <source>
        <dbReference type="SAM" id="MobiDB-lite"/>
    </source>
</evidence>